<accession>A0A2S0N3Z8</accession>
<proteinExistence type="predicted"/>
<evidence type="ECO:0000313" key="2">
    <source>
        <dbReference type="Proteomes" id="UP000239326"/>
    </source>
</evidence>
<evidence type="ECO:0000313" key="1">
    <source>
        <dbReference type="EMBL" id="AVO42737.1"/>
    </source>
</evidence>
<dbReference type="RefSeq" id="WP_106447712.1">
    <property type="nucleotide sequence ID" value="NZ_CP027669.1"/>
</dbReference>
<dbReference type="KEGG" id="simp:C6571_16830"/>
<dbReference type="EMBL" id="CP027669">
    <property type="protein sequence ID" value="AVO42737.1"/>
    <property type="molecule type" value="Genomic_DNA"/>
</dbReference>
<gene>
    <name evidence="1" type="ORF">C6571_16830</name>
</gene>
<dbReference type="Proteomes" id="UP000239326">
    <property type="component" value="Chromosome"/>
</dbReference>
<dbReference type="OrthoDB" id="9135273at2"/>
<reference evidence="1 2" key="1">
    <citation type="submission" date="2018-03" db="EMBL/GenBank/DDBJ databases">
        <title>Genome sequencing of Simplicispira sp.</title>
        <authorList>
            <person name="Kim S.-J."/>
            <person name="Heo J."/>
            <person name="Kwon S.-W."/>
        </authorList>
    </citation>
    <scope>NUCLEOTIDE SEQUENCE [LARGE SCALE GENOMIC DNA]</scope>
    <source>
        <strain evidence="1 2">SC1-8</strain>
    </source>
</reference>
<organism evidence="1 2">
    <name type="scientific">Simplicispira suum</name>
    <dbReference type="NCBI Taxonomy" id="2109915"/>
    <lineage>
        <taxon>Bacteria</taxon>
        <taxon>Pseudomonadati</taxon>
        <taxon>Pseudomonadota</taxon>
        <taxon>Betaproteobacteria</taxon>
        <taxon>Burkholderiales</taxon>
        <taxon>Comamonadaceae</taxon>
        <taxon>Simplicispira</taxon>
    </lineage>
</organism>
<dbReference type="AlphaFoldDB" id="A0A2S0N3Z8"/>
<keyword evidence="2" id="KW-1185">Reference proteome</keyword>
<protein>
    <submittedName>
        <fullName evidence="1">Uncharacterized protein</fullName>
    </submittedName>
</protein>
<name>A0A2S0N3Z8_9BURK</name>
<sequence>MRGSAFDAGDWVVIHAKDDFFAFVDGWRGTVQGTNEGLYEVACMRPDGMKTLFVPADQLALTVRS</sequence>